<gene>
    <name evidence="2" type="ORF">BDZ94DRAFT_1275936</name>
</gene>
<dbReference type="AlphaFoldDB" id="A0A9P6CCS2"/>
<dbReference type="OrthoDB" id="5190258at2759"/>
<evidence type="ECO:0008006" key="4">
    <source>
        <dbReference type="Google" id="ProtNLM"/>
    </source>
</evidence>
<feature type="signal peptide" evidence="1">
    <location>
        <begin position="1"/>
        <end position="23"/>
    </location>
</feature>
<evidence type="ECO:0000313" key="3">
    <source>
        <dbReference type="Proteomes" id="UP000807353"/>
    </source>
</evidence>
<dbReference type="PROSITE" id="PS51257">
    <property type="entry name" value="PROKAR_LIPOPROTEIN"/>
    <property type="match status" value="1"/>
</dbReference>
<protein>
    <recommendedName>
        <fullName evidence="4">DUF302 domain-containing protein</fullName>
    </recommendedName>
</protein>
<name>A0A9P6CCS2_9AGAR</name>
<dbReference type="Proteomes" id="UP000807353">
    <property type="component" value="Unassembled WGS sequence"/>
</dbReference>
<proteinExistence type="predicted"/>
<organism evidence="2 3">
    <name type="scientific">Collybia nuda</name>
    <dbReference type="NCBI Taxonomy" id="64659"/>
    <lineage>
        <taxon>Eukaryota</taxon>
        <taxon>Fungi</taxon>
        <taxon>Dikarya</taxon>
        <taxon>Basidiomycota</taxon>
        <taxon>Agaricomycotina</taxon>
        <taxon>Agaricomycetes</taxon>
        <taxon>Agaricomycetidae</taxon>
        <taxon>Agaricales</taxon>
        <taxon>Tricholomatineae</taxon>
        <taxon>Clitocybaceae</taxon>
        <taxon>Collybia</taxon>
    </lineage>
</organism>
<reference evidence="2" key="1">
    <citation type="submission" date="2020-11" db="EMBL/GenBank/DDBJ databases">
        <authorList>
            <consortium name="DOE Joint Genome Institute"/>
            <person name="Ahrendt S."/>
            <person name="Riley R."/>
            <person name="Andreopoulos W."/>
            <person name="Labutti K."/>
            <person name="Pangilinan J."/>
            <person name="Ruiz-Duenas F.J."/>
            <person name="Barrasa J.M."/>
            <person name="Sanchez-Garcia M."/>
            <person name="Camarero S."/>
            <person name="Miyauchi S."/>
            <person name="Serrano A."/>
            <person name="Linde D."/>
            <person name="Babiker R."/>
            <person name="Drula E."/>
            <person name="Ayuso-Fernandez I."/>
            <person name="Pacheco R."/>
            <person name="Padilla G."/>
            <person name="Ferreira P."/>
            <person name="Barriuso J."/>
            <person name="Kellner H."/>
            <person name="Castanera R."/>
            <person name="Alfaro M."/>
            <person name="Ramirez L."/>
            <person name="Pisabarro A.G."/>
            <person name="Kuo A."/>
            <person name="Tritt A."/>
            <person name="Lipzen A."/>
            <person name="He G."/>
            <person name="Yan M."/>
            <person name="Ng V."/>
            <person name="Cullen D."/>
            <person name="Martin F."/>
            <person name="Rosso M.-N."/>
            <person name="Henrissat B."/>
            <person name="Hibbett D."/>
            <person name="Martinez A.T."/>
            <person name="Grigoriev I.V."/>
        </authorList>
    </citation>
    <scope>NUCLEOTIDE SEQUENCE</scope>
    <source>
        <strain evidence="2">CBS 247.69</strain>
    </source>
</reference>
<comment type="caution">
    <text evidence="2">The sequence shown here is derived from an EMBL/GenBank/DDBJ whole genome shotgun (WGS) entry which is preliminary data.</text>
</comment>
<dbReference type="SUPFAM" id="SSF103247">
    <property type="entry name" value="TT1751-like"/>
    <property type="match status" value="1"/>
</dbReference>
<keyword evidence="3" id="KW-1185">Reference proteome</keyword>
<dbReference type="EMBL" id="MU150434">
    <property type="protein sequence ID" value="KAF9456354.1"/>
    <property type="molecule type" value="Genomic_DNA"/>
</dbReference>
<evidence type="ECO:0000313" key="2">
    <source>
        <dbReference type="EMBL" id="KAF9456354.1"/>
    </source>
</evidence>
<feature type="chain" id="PRO_5040388385" description="DUF302 domain-containing protein" evidence="1">
    <location>
        <begin position="24"/>
        <end position="200"/>
    </location>
</feature>
<keyword evidence="1" id="KW-0732">Signal</keyword>
<sequence length="200" mass="22220">MISKVLTAALIASSFLLGSCASAAKPKAARKTLTPYVAQLAEYTTPLPYATVIERLDAEVNKTGSLTFANQWHAAKTKEQQTALIADVTQGRNFLYFYENNHRAWMDIYDPSTPHLSATTYTLGNPNFAFGIVPLDYTTGLHIPLKFLILEEEDHSGTRVIFQQQSSVLAPFNKRNVELQKHIKDLENAAFALFDKVTAP</sequence>
<evidence type="ECO:0000256" key="1">
    <source>
        <dbReference type="SAM" id="SignalP"/>
    </source>
</evidence>
<dbReference type="InterPro" id="IPR035923">
    <property type="entry name" value="TT1751-like_sf"/>
</dbReference>
<accession>A0A9P6CCS2</accession>